<organism evidence="1 2">
    <name type="scientific">Algivirga pacifica</name>
    <dbReference type="NCBI Taxonomy" id="1162670"/>
    <lineage>
        <taxon>Bacteria</taxon>
        <taxon>Pseudomonadati</taxon>
        <taxon>Bacteroidota</taxon>
        <taxon>Cytophagia</taxon>
        <taxon>Cytophagales</taxon>
        <taxon>Flammeovirgaceae</taxon>
        <taxon>Algivirga</taxon>
    </lineage>
</organism>
<name>A0ABP9DSN6_9BACT</name>
<accession>A0ABP9DSN6</accession>
<gene>
    <name evidence="1" type="ORF">GCM10023331_40830</name>
</gene>
<evidence type="ECO:0000313" key="2">
    <source>
        <dbReference type="Proteomes" id="UP001500298"/>
    </source>
</evidence>
<dbReference type="EMBL" id="BAABJX010000071">
    <property type="protein sequence ID" value="GAA4852180.1"/>
    <property type="molecule type" value="Genomic_DNA"/>
</dbReference>
<dbReference type="Gene3D" id="2.40.160.20">
    <property type="match status" value="1"/>
</dbReference>
<comment type="caution">
    <text evidence="1">The sequence shown here is derived from an EMBL/GenBank/DDBJ whole genome shotgun (WGS) entry which is preliminary data.</text>
</comment>
<dbReference type="RefSeq" id="WP_345375265.1">
    <property type="nucleotide sequence ID" value="NZ_BAABJX010000071.1"/>
</dbReference>
<evidence type="ECO:0000313" key="1">
    <source>
        <dbReference type="EMBL" id="GAA4852180.1"/>
    </source>
</evidence>
<dbReference type="SUPFAM" id="SSF56925">
    <property type="entry name" value="OMPA-like"/>
    <property type="match status" value="1"/>
</dbReference>
<dbReference type="Proteomes" id="UP001500298">
    <property type="component" value="Unassembled WGS sequence"/>
</dbReference>
<proteinExistence type="predicted"/>
<evidence type="ECO:0008006" key="3">
    <source>
        <dbReference type="Google" id="ProtNLM"/>
    </source>
</evidence>
<dbReference type="InterPro" id="IPR011250">
    <property type="entry name" value="OMP/PagP_B-barrel"/>
</dbReference>
<sequence length="219" mass="24387">MNNNPLKFVLLVLFTLITFQGYSQRIEVTGFGGFQFGGSIDFIEGDLKIKDNGNYGGMIDFAITPRVMLELGYTRMDTRAEWRPYPFYQAPPFNYERRDFGASVEYFQIGSLKNFGDPDGAFIPFSLLTAGLVRFNDKEFRGEDTWRFSVLLGGGMKYFINDIVGIRLQGRLMLPMFFDGVGGYVGIGTGGPSTGLGVNTTIPIVQGDITGGLVFRIRK</sequence>
<reference evidence="2" key="1">
    <citation type="journal article" date="2019" name="Int. J. Syst. Evol. Microbiol.">
        <title>The Global Catalogue of Microorganisms (GCM) 10K type strain sequencing project: providing services to taxonomists for standard genome sequencing and annotation.</title>
        <authorList>
            <consortium name="The Broad Institute Genomics Platform"/>
            <consortium name="The Broad Institute Genome Sequencing Center for Infectious Disease"/>
            <person name="Wu L."/>
            <person name="Ma J."/>
        </authorList>
    </citation>
    <scope>NUCLEOTIDE SEQUENCE [LARGE SCALE GENOMIC DNA]</scope>
    <source>
        <strain evidence="2">JCM 18326</strain>
    </source>
</reference>
<protein>
    <recommendedName>
        <fullName evidence="3">Outer membrane protein beta-barrel domain-containing protein</fullName>
    </recommendedName>
</protein>
<keyword evidence="2" id="KW-1185">Reference proteome</keyword>